<organism evidence="10 11">
    <name type="scientific">Candidatus Falkowbacteria bacterium RIFOXYA2_FULL_47_19</name>
    <dbReference type="NCBI Taxonomy" id="1797994"/>
    <lineage>
        <taxon>Bacteria</taxon>
        <taxon>Candidatus Falkowiibacteriota</taxon>
    </lineage>
</organism>
<keyword evidence="7" id="KW-0520">NAD</keyword>
<keyword evidence="4" id="KW-0658">Purine biosynthesis</keyword>
<dbReference type="STRING" id="1797994.A2227_05440"/>
<evidence type="ECO:0000256" key="1">
    <source>
        <dbReference type="ARBA" id="ARBA00001958"/>
    </source>
</evidence>
<proteinExistence type="inferred from homology"/>
<evidence type="ECO:0000256" key="8">
    <source>
        <dbReference type="ARBA" id="ARBA00048028"/>
    </source>
</evidence>
<dbReference type="InterPro" id="IPR005990">
    <property type="entry name" value="IMP_DH"/>
</dbReference>
<evidence type="ECO:0000256" key="7">
    <source>
        <dbReference type="ARBA" id="ARBA00023027"/>
    </source>
</evidence>
<evidence type="ECO:0000256" key="2">
    <source>
        <dbReference type="ARBA" id="ARBA00005502"/>
    </source>
</evidence>
<evidence type="ECO:0000313" key="11">
    <source>
        <dbReference type="Proteomes" id="UP000178367"/>
    </source>
</evidence>
<evidence type="ECO:0000256" key="6">
    <source>
        <dbReference type="ARBA" id="ARBA00023002"/>
    </source>
</evidence>
<dbReference type="InterPro" id="IPR015875">
    <property type="entry name" value="IMP_DH/GMP_Rdtase_CS"/>
</dbReference>
<dbReference type="PANTHER" id="PTHR11911">
    <property type="entry name" value="INOSINE-5-MONOPHOSPHATE DEHYDROGENASE RELATED"/>
    <property type="match status" value="1"/>
</dbReference>
<gene>
    <name evidence="10" type="ORF">A2227_05440</name>
</gene>
<dbReference type="AlphaFoldDB" id="A0A1F5SNB3"/>
<dbReference type="InterPro" id="IPR001093">
    <property type="entry name" value="IMP_DH_GMPRt"/>
</dbReference>
<dbReference type="Gene3D" id="3.20.20.70">
    <property type="entry name" value="Aldolase class I"/>
    <property type="match status" value="1"/>
</dbReference>
<accession>A0A1F5SNB3</accession>
<evidence type="ECO:0000256" key="4">
    <source>
        <dbReference type="ARBA" id="ARBA00022755"/>
    </source>
</evidence>
<dbReference type="GO" id="GO:0006177">
    <property type="term" value="P:GMP biosynthetic process"/>
    <property type="evidence" value="ECO:0007669"/>
    <property type="project" value="UniProtKB-KW"/>
</dbReference>
<protein>
    <recommendedName>
        <fullName evidence="9">IMP dehydrogenase/GMP reductase domain-containing protein</fullName>
    </recommendedName>
</protein>
<keyword evidence="3" id="KW-0332">GMP biosynthesis</keyword>
<comment type="catalytic activity">
    <reaction evidence="8">
        <text>IMP + NAD(+) + H2O = XMP + NADH + H(+)</text>
        <dbReference type="Rhea" id="RHEA:11708"/>
        <dbReference type="ChEBI" id="CHEBI:15377"/>
        <dbReference type="ChEBI" id="CHEBI:15378"/>
        <dbReference type="ChEBI" id="CHEBI:57464"/>
        <dbReference type="ChEBI" id="CHEBI:57540"/>
        <dbReference type="ChEBI" id="CHEBI:57945"/>
        <dbReference type="ChEBI" id="CHEBI:58053"/>
        <dbReference type="EC" id="1.1.1.205"/>
    </reaction>
</comment>
<dbReference type="Proteomes" id="UP000178367">
    <property type="component" value="Unassembled WGS sequence"/>
</dbReference>
<comment type="similarity">
    <text evidence="2">Belongs to the IMPDH/GMPR family.</text>
</comment>
<keyword evidence="5" id="KW-0630">Potassium</keyword>
<dbReference type="PROSITE" id="PS00487">
    <property type="entry name" value="IMP_DH_GMP_RED"/>
    <property type="match status" value="1"/>
</dbReference>
<dbReference type="GO" id="GO:0003938">
    <property type="term" value="F:IMP dehydrogenase activity"/>
    <property type="evidence" value="ECO:0007669"/>
    <property type="project" value="UniProtKB-EC"/>
</dbReference>
<evidence type="ECO:0000256" key="3">
    <source>
        <dbReference type="ARBA" id="ARBA00022749"/>
    </source>
</evidence>
<sequence>MARIIAKGYSFDDVLISPKYNKILSRRDVKFRTRVTRNHEIDIPILSANMDTVCETAMALEIGRLGGLGVIHRFLEIVEQAAMIREVKKRGLLAAAAVGVKDFKERTGALKDAGVDILVLDVAHGHSKRAGKTLDWIKENFPELDVMVGNVATKDAAEYFISKNADAIKVGIGPGSVCTTRIMSGAGVPQITALMDAYEATQGRIPVCADGGIKHPGDLTKAIGAGADTVMIGSLFAGTDETPGEIIEKDGRKMKEYRGMASYRATIKKLKLDGQKVSEDVHVEGEMTLVPYQGPVAKIVNRLLGGLASGMTYVGAERIEKLRGKADFIEITSAGYHESVAHGVAKK</sequence>
<comment type="cofactor">
    <cofactor evidence="1">
        <name>K(+)</name>
        <dbReference type="ChEBI" id="CHEBI:29103"/>
    </cofactor>
</comment>
<dbReference type="FunFam" id="3.20.20.70:FF:000424">
    <property type="entry name" value="Inosine-5'-monophosphate dehydrogenase 2"/>
    <property type="match status" value="1"/>
</dbReference>
<dbReference type="GO" id="GO:0006183">
    <property type="term" value="P:GTP biosynthetic process"/>
    <property type="evidence" value="ECO:0007669"/>
    <property type="project" value="TreeGrafter"/>
</dbReference>
<dbReference type="CDD" id="cd00381">
    <property type="entry name" value="IMPDH"/>
    <property type="match status" value="1"/>
</dbReference>
<evidence type="ECO:0000313" key="10">
    <source>
        <dbReference type="EMBL" id="OGF28207.1"/>
    </source>
</evidence>
<name>A0A1F5SNB3_9BACT</name>
<evidence type="ECO:0000259" key="9">
    <source>
        <dbReference type="Pfam" id="PF00478"/>
    </source>
</evidence>
<keyword evidence="6" id="KW-0560">Oxidoreductase</keyword>
<dbReference type="PANTHER" id="PTHR11911:SF111">
    <property type="entry name" value="INOSINE-5'-MONOPHOSPHATE DEHYDROGENASE"/>
    <property type="match status" value="1"/>
</dbReference>
<dbReference type="SUPFAM" id="SSF51412">
    <property type="entry name" value="Inosine monophosphate dehydrogenase (IMPDH)"/>
    <property type="match status" value="1"/>
</dbReference>
<reference evidence="10 11" key="1">
    <citation type="journal article" date="2016" name="Nat. Commun.">
        <title>Thousands of microbial genomes shed light on interconnected biogeochemical processes in an aquifer system.</title>
        <authorList>
            <person name="Anantharaman K."/>
            <person name="Brown C.T."/>
            <person name="Hug L.A."/>
            <person name="Sharon I."/>
            <person name="Castelle C.J."/>
            <person name="Probst A.J."/>
            <person name="Thomas B.C."/>
            <person name="Singh A."/>
            <person name="Wilkins M.J."/>
            <person name="Karaoz U."/>
            <person name="Brodie E.L."/>
            <person name="Williams K.H."/>
            <person name="Hubbard S.S."/>
            <person name="Banfield J.F."/>
        </authorList>
    </citation>
    <scope>NUCLEOTIDE SEQUENCE [LARGE SCALE GENOMIC DNA]</scope>
</reference>
<feature type="domain" description="IMP dehydrogenase/GMP reductase" evidence="9">
    <location>
        <begin position="8"/>
        <end position="342"/>
    </location>
</feature>
<evidence type="ECO:0000256" key="5">
    <source>
        <dbReference type="ARBA" id="ARBA00022958"/>
    </source>
</evidence>
<dbReference type="InterPro" id="IPR013785">
    <property type="entry name" value="Aldolase_TIM"/>
</dbReference>
<dbReference type="SMART" id="SM01240">
    <property type="entry name" value="IMPDH"/>
    <property type="match status" value="1"/>
</dbReference>
<comment type="caution">
    <text evidence="10">The sequence shown here is derived from an EMBL/GenBank/DDBJ whole genome shotgun (WGS) entry which is preliminary data.</text>
</comment>
<dbReference type="Pfam" id="PF00478">
    <property type="entry name" value="IMPDH"/>
    <property type="match status" value="1"/>
</dbReference>
<dbReference type="EMBL" id="MFGB01000001">
    <property type="protein sequence ID" value="OGF28207.1"/>
    <property type="molecule type" value="Genomic_DNA"/>
</dbReference>